<feature type="non-terminal residue" evidence="1">
    <location>
        <position position="293"/>
    </location>
</feature>
<accession>A0A382UI84</accession>
<dbReference type="Gene3D" id="3.40.630.10">
    <property type="entry name" value="Zn peptidases"/>
    <property type="match status" value="1"/>
</dbReference>
<dbReference type="InterPro" id="IPR011659">
    <property type="entry name" value="WD40"/>
</dbReference>
<feature type="non-terminal residue" evidence="1">
    <location>
        <position position="1"/>
    </location>
</feature>
<dbReference type="Pfam" id="PF07676">
    <property type="entry name" value="PD40"/>
    <property type="match status" value="1"/>
</dbReference>
<dbReference type="SUPFAM" id="SSF52025">
    <property type="entry name" value="PA domain"/>
    <property type="match status" value="1"/>
</dbReference>
<dbReference type="EMBL" id="UINC01144335">
    <property type="protein sequence ID" value="SVD33777.1"/>
    <property type="molecule type" value="Genomic_DNA"/>
</dbReference>
<dbReference type="SUPFAM" id="SSF53187">
    <property type="entry name" value="Zn-dependent exopeptidases"/>
    <property type="match status" value="1"/>
</dbReference>
<sequence>NGFDGLPCFSPDGKSLAWTSNRGIAKQSQIHLARWNHEMALRLLAEAGDVPVPKETQDTPQPSPNAKLSASIEAADARAHVEYLASEELAGRFTGSEGARKATRYVADHLASFGLEAAGEKSEWFQPFPFTKNVKPGEKNSLGNSNEKTEPYAIDKDWRPIAFSDSGKVEPLEVVFAGYGLHTPKEGDYPEYDSYVHLDVKNKWVMVLRYLPNGWEKKRRDKFWSHAALRKKATRARDLGAAGILFVTGPNAEDRKELVRFFSGSETSSMSLTAVSVSDKVATGLFALAGKDL</sequence>
<dbReference type="AlphaFoldDB" id="A0A382UI84"/>
<gene>
    <name evidence="1" type="ORF">METZ01_LOCUS386631</name>
</gene>
<protein>
    <submittedName>
        <fullName evidence="1">Uncharacterized protein</fullName>
    </submittedName>
</protein>
<reference evidence="1" key="1">
    <citation type="submission" date="2018-05" db="EMBL/GenBank/DDBJ databases">
        <authorList>
            <person name="Lanie J.A."/>
            <person name="Ng W.-L."/>
            <person name="Kazmierczak K.M."/>
            <person name="Andrzejewski T.M."/>
            <person name="Davidsen T.M."/>
            <person name="Wayne K.J."/>
            <person name="Tettelin H."/>
            <person name="Glass J.I."/>
            <person name="Rusch D."/>
            <person name="Podicherti R."/>
            <person name="Tsui H.-C.T."/>
            <person name="Winkler M.E."/>
        </authorList>
    </citation>
    <scope>NUCLEOTIDE SEQUENCE</scope>
</reference>
<proteinExistence type="predicted"/>
<organism evidence="1">
    <name type="scientific">marine metagenome</name>
    <dbReference type="NCBI Taxonomy" id="408172"/>
    <lineage>
        <taxon>unclassified sequences</taxon>
        <taxon>metagenomes</taxon>
        <taxon>ecological metagenomes</taxon>
    </lineage>
</organism>
<dbReference type="Gene3D" id="3.50.30.30">
    <property type="match status" value="1"/>
</dbReference>
<evidence type="ECO:0000313" key="1">
    <source>
        <dbReference type="EMBL" id="SVD33777.1"/>
    </source>
</evidence>
<dbReference type="InterPro" id="IPR046450">
    <property type="entry name" value="PA_dom_sf"/>
</dbReference>
<name>A0A382UI84_9ZZZZ</name>